<keyword evidence="8" id="KW-0732">Signal</keyword>
<dbReference type="InterPro" id="IPR012132">
    <property type="entry name" value="GMC_OxRdtase"/>
</dbReference>
<protein>
    <recommendedName>
        <fullName evidence="13">Glucose oxidase</fullName>
    </recommendedName>
</protein>
<dbReference type="GO" id="GO:0016614">
    <property type="term" value="F:oxidoreductase activity, acting on CH-OH group of donors"/>
    <property type="evidence" value="ECO:0007669"/>
    <property type="project" value="InterPro"/>
</dbReference>
<dbReference type="AlphaFoldDB" id="A0AAV9TWC4"/>
<feature type="domain" description="Glucose-methanol-choline oxidoreductase N-terminal" evidence="9">
    <location>
        <begin position="36"/>
        <end position="349"/>
    </location>
</feature>
<feature type="domain" description="Glucose-methanol-choline oxidoreductase C-terminal" evidence="10">
    <location>
        <begin position="462"/>
        <end position="598"/>
    </location>
</feature>
<dbReference type="InterPro" id="IPR027424">
    <property type="entry name" value="Glucose_Oxidase_domain_2"/>
</dbReference>
<keyword evidence="5" id="KW-0560">Oxidoreductase</keyword>
<feature type="active site" description="Proton donor" evidence="6">
    <location>
        <position position="546"/>
    </location>
</feature>
<evidence type="ECO:0000256" key="5">
    <source>
        <dbReference type="ARBA" id="ARBA00023002"/>
    </source>
</evidence>
<keyword evidence="4 7" id="KW-0274">FAD</keyword>
<proteinExistence type="inferred from homology"/>
<dbReference type="SUPFAM" id="SSF54373">
    <property type="entry name" value="FAD-linked reductases, C-terminal domain"/>
    <property type="match status" value="1"/>
</dbReference>
<evidence type="ECO:0008006" key="13">
    <source>
        <dbReference type="Google" id="ProtNLM"/>
    </source>
</evidence>
<dbReference type="Proteomes" id="UP001375240">
    <property type="component" value="Unassembled WGS sequence"/>
</dbReference>
<evidence type="ECO:0000256" key="4">
    <source>
        <dbReference type="ARBA" id="ARBA00022827"/>
    </source>
</evidence>
<feature type="chain" id="PRO_5043979046" description="Glucose oxidase" evidence="8">
    <location>
        <begin position="21"/>
        <end position="609"/>
    </location>
</feature>
<dbReference type="Gene3D" id="3.30.560.10">
    <property type="entry name" value="Glucose Oxidase, domain 3"/>
    <property type="match status" value="1"/>
</dbReference>
<gene>
    <name evidence="11" type="ORF">TWF696_004706</name>
</gene>
<comment type="cofactor">
    <cofactor evidence="1 7">
        <name>FAD</name>
        <dbReference type="ChEBI" id="CHEBI:57692"/>
    </cofactor>
</comment>
<evidence type="ECO:0000313" key="11">
    <source>
        <dbReference type="EMBL" id="KAK6329604.1"/>
    </source>
</evidence>
<dbReference type="Gene3D" id="4.10.450.10">
    <property type="entry name" value="Glucose Oxidase, domain 2"/>
    <property type="match status" value="1"/>
</dbReference>
<reference evidence="11 12" key="1">
    <citation type="submission" date="2019-10" db="EMBL/GenBank/DDBJ databases">
        <authorList>
            <person name="Palmer J.M."/>
        </authorList>
    </citation>
    <scope>NUCLEOTIDE SEQUENCE [LARGE SCALE GENOMIC DNA]</scope>
    <source>
        <strain evidence="11 12">TWF696</strain>
    </source>
</reference>
<dbReference type="PIRSF" id="PIRSF000137">
    <property type="entry name" value="Alcohol_oxidase"/>
    <property type="match status" value="1"/>
</dbReference>
<organism evidence="11 12">
    <name type="scientific">Orbilia brochopaga</name>
    <dbReference type="NCBI Taxonomy" id="3140254"/>
    <lineage>
        <taxon>Eukaryota</taxon>
        <taxon>Fungi</taxon>
        <taxon>Dikarya</taxon>
        <taxon>Ascomycota</taxon>
        <taxon>Pezizomycotina</taxon>
        <taxon>Orbiliomycetes</taxon>
        <taxon>Orbiliales</taxon>
        <taxon>Orbiliaceae</taxon>
        <taxon>Orbilia</taxon>
    </lineage>
</organism>
<dbReference type="InterPro" id="IPR000172">
    <property type="entry name" value="GMC_OxRdtase_N"/>
</dbReference>
<evidence type="ECO:0000256" key="6">
    <source>
        <dbReference type="PIRSR" id="PIRSR000137-1"/>
    </source>
</evidence>
<feature type="binding site" evidence="7">
    <location>
        <begin position="119"/>
        <end position="122"/>
    </location>
    <ligand>
        <name>FAD</name>
        <dbReference type="ChEBI" id="CHEBI:57692"/>
    </ligand>
</feature>
<accession>A0AAV9TWC4</accession>
<feature type="active site" description="Proton acceptor" evidence="6">
    <location>
        <position position="589"/>
    </location>
</feature>
<keyword evidence="3" id="KW-0285">Flavoprotein</keyword>
<evidence type="ECO:0000256" key="2">
    <source>
        <dbReference type="ARBA" id="ARBA00010790"/>
    </source>
</evidence>
<sequence>MLPWSTGLALALLFPPAAHGTSITDKATAAAEKVFDYVIVGAGLGGLTVGNKLSGKGFSVLIIEAGPDLSWNPEVFNAEDRVFQSATCNWQYPVLANNGSKLPSTIDSGACIGGSTSINGMVWYRPTKAEVDLLETLGNPGWNWDSLSPHMKAIERNHVPDQIQIAQGAGVDTAVHGYSGAINTSFPTPMRIPKAVALYKEALPFAFNDLTIGNDLSNRTSVVSASTSWTIWYDSVTDKNRRSSAADGLLWSPDQQRDCLTVLANHTVDRVLFSKDMTATGVVFGSKSAAKGKMSRAYAEKGVVLSAGTFGSAPILERSGVGNAVALKAAGVKQLLDLPGVGANLNDQPGTSTSALIAEAFRNDTSLIDGRNLFGPEISLVNIDEIWGTSASTYSNELISPNTLRSRAQALVDAGAAANIDGAEAILNTTISLIVRSRLPVAEVVAESYPSVLSAIFWPLMPLSRGHVHINSADAFVPPAIMPRFLTDEFDQAVAIAVARRTRDLFSAPPFKGVVADAYLNPPIGQNGTDEEYLAWLSETTSGASHWIGTTAMMPRNLGGVVDEQLRVYGTKNLRVVDAGILPFQITSHTMSMLYAVASRAASLIVANA</sequence>
<name>A0AAV9TWC4_9PEZI</name>
<evidence type="ECO:0000256" key="8">
    <source>
        <dbReference type="SAM" id="SignalP"/>
    </source>
</evidence>
<dbReference type="Gene3D" id="3.50.50.60">
    <property type="entry name" value="FAD/NAD(P)-binding domain"/>
    <property type="match status" value="1"/>
</dbReference>
<dbReference type="Pfam" id="PF00732">
    <property type="entry name" value="GMC_oxred_N"/>
    <property type="match status" value="1"/>
</dbReference>
<dbReference type="GO" id="GO:0050660">
    <property type="term" value="F:flavin adenine dinucleotide binding"/>
    <property type="evidence" value="ECO:0007669"/>
    <property type="project" value="InterPro"/>
</dbReference>
<feature type="signal peptide" evidence="8">
    <location>
        <begin position="1"/>
        <end position="20"/>
    </location>
</feature>
<evidence type="ECO:0000259" key="10">
    <source>
        <dbReference type="Pfam" id="PF05199"/>
    </source>
</evidence>
<dbReference type="InterPro" id="IPR007867">
    <property type="entry name" value="GMC_OxRtase_C"/>
</dbReference>
<dbReference type="SUPFAM" id="SSF51905">
    <property type="entry name" value="FAD/NAD(P)-binding domain"/>
    <property type="match status" value="1"/>
</dbReference>
<evidence type="ECO:0000256" key="7">
    <source>
        <dbReference type="PIRSR" id="PIRSR000137-2"/>
    </source>
</evidence>
<dbReference type="PANTHER" id="PTHR11552">
    <property type="entry name" value="GLUCOSE-METHANOL-CHOLINE GMC OXIDOREDUCTASE"/>
    <property type="match status" value="1"/>
</dbReference>
<evidence type="ECO:0000259" key="9">
    <source>
        <dbReference type="Pfam" id="PF00732"/>
    </source>
</evidence>
<dbReference type="Pfam" id="PF05199">
    <property type="entry name" value="GMC_oxred_C"/>
    <property type="match status" value="1"/>
</dbReference>
<evidence type="ECO:0000313" key="12">
    <source>
        <dbReference type="Proteomes" id="UP001375240"/>
    </source>
</evidence>
<feature type="binding site" evidence="7">
    <location>
        <position position="268"/>
    </location>
    <ligand>
        <name>FAD</name>
        <dbReference type="ChEBI" id="CHEBI:57692"/>
    </ligand>
</feature>
<keyword evidence="12" id="KW-1185">Reference proteome</keyword>
<dbReference type="InterPro" id="IPR036188">
    <property type="entry name" value="FAD/NAD-bd_sf"/>
</dbReference>
<comment type="caution">
    <text evidence="11">The sequence shown here is derived from an EMBL/GenBank/DDBJ whole genome shotgun (WGS) entry which is preliminary data.</text>
</comment>
<evidence type="ECO:0000256" key="1">
    <source>
        <dbReference type="ARBA" id="ARBA00001974"/>
    </source>
</evidence>
<evidence type="ECO:0000256" key="3">
    <source>
        <dbReference type="ARBA" id="ARBA00022630"/>
    </source>
</evidence>
<dbReference type="EMBL" id="JAVHNQ010000021">
    <property type="protein sequence ID" value="KAK6329604.1"/>
    <property type="molecule type" value="Genomic_DNA"/>
</dbReference>
<dbReference type="PANTHER" id="PTHR11552:SF201">
    <property type="entry name" value="GLUCOSE-METHANOL-CHOLINE OXIDOREDUCTASE N-TERMINAL DOMAIN-CONTAINING PROTEIN"/>
    <property type="match status" value="1"/>
</dbReference>
<comment type="similarity">
    <text evidence="2">Belongs to the GMC oxidoreductase family.</text>
</comment>